<evidence type="ECO:0000256" key="2">
    <source>
        <dbReference type="ARBA" id="ARBA00023002"/>
    </source>
</evidence>
<reference evidence="4" key="1">
    <citation type="submission" date="2022-08" db="EMBL/GenBank/DDBJ databases">
        <title>Genomic Encyclopedia of Type Strains, Phase V (KMG-V): Genome sequencing to study the core and pangenomes of soil and plant-associated prokaryotes.</title>
        <authorList>
            <person name="Whitman W."/>
        </authorList>
    </citation>
    <scope>NUCLEOTIDE SEQUENCE</scope>
    <source>
        <strain evidence="3">0</strain>
        <strain evidence="4">SP3049</strain>
    </source>
</reference>
<gene>
    <name evidence="4" type="ORF">GGP61_002357</name>
    <name evidence="3" type="ORF">GGP71_001316</name>
</gene>
<dbReference type="Proteomes" id="UP001155057">
    <property type="component" value="Unassembled WGS sequence"/>
</dbReference>
<comment type="similarity">
    <text evidence="1">Belongs to the short-chain dehydrogenases/reductases (SDR) family.</text>
</comment>
<dbReference type="RefSeq" id="WP_011405392.1">
    <property type="nucleotide sequence ID" value="NZ_CALTRV010000004.1"/>
</dbReference>
<evidence type="ECO:0000313" key="3">
    <source>
        <dbReference type="EMBL" id="MCS3677400.1"/>
    </source>
</evidence>
<dbReference type="PANTHER" id="PTHR43639:SF1">
    <property type="entry name" value="SHORT-CHAIN DEHYDROGENASE_REDUCTASE FAMILY PROTEIN"/>
    <property type="match status" value="1"/>
</dbReference>
<organism evidence="4 5">
    <name type="scientific">Salinibacter ruber</name>
    <dbReference type="NCBI Taxonomy" id="146919"/>
    <lineage>
        <taxon>Bacteria</taxon>
        <taxon>Pseudomonadati</taxon>
        <taxon>Rhodothermota</taxon>
        <taxon>Rhodothermia</taxon>
        <taxon>Rhodothermales</taxon>
        <taxon>Salinibacteraceae</taxon>
        <taxon>Salinibacter</taxon>
    </lineage>
</organism>
<dbReference type="CDD" id="cd05233">
    <property type="entry name" value="SDR_c"/>
    <property type="match status" value="1"/>
</dbReference>
<keyword evidence="2" id="KW-0560">Oxidoreductase</keyword>
<dbReference type="PRINTS" id="PR00081">
    <property type="entry name" value="GDHRDH"/>
</dbReference>
<evidence type="ECO:0000313" key="5">
    <source>
        <dbReference type="Proteomes" id="UP001155057"/>
    </source>
</evidence>
<sequence>MDLDLSNQTILVTGASRGIGRAAAEALADTGATVAVHYGRSEDAAAEVVAACGRGARAFQADLSTLEATDALIERVVDAYGRLDALVLNAGVAVPTPLDDDTQSWGDAWAETMHVNLRAPELLCRHALDHFRSRSPSGGRIISVASRAAFRGDTPDYMTYAASKAGLVALTRSIAREFGTDGVKAFTLAPGFTRTDMAQDFIEEYGEAHATSDLALNELTEPADVAAVVVFLASGHADHATGTTVDVNAGSYVH</sequence>
<accession>A0A840EHB2</accession>
<protein>
    <submittedName>
        <fullName evidence="4">NAD(P)-dependent dehydrogenase (Short-subunit alcohol dehydrogenase family)</fullName>
    </submittedName>
</protein>
<dbReference type="Proteomes" id="UP001155027">
    <property type="component" value="Unassembled WGS sequence"/>
</dbReference>
<dbReference type="Gene3D" id="3.40.50.720">
    <property type="entry name" value="NAD(P)-binding Rossmann-like Domain"/>
    <property type="match status" value="1"/>
</dbReference>
<dbReference type="PRINTS" id="PR00080">
    <property type="entry name" value="SDRFAMILY"/>
</dbReference>
<evidence type="ECO:0000256" key="1">
    <source>
        <dbReference type="ARBA" id="ARBA00006484"/>
    </source>
</evidence>
<proteinExistence type="inferred from homology"/>
<dbReference type="SUPFAM" id="SSF51735">
    <property type="entry name" value="NAD(P)-binding Rossmann-fold domains"/>
    <property type="match status" value="1"/>
</dbReference>
<dbReference type="FunFam" id="3.40.50.720:FF:000084">
    <property type="entry name" value="Short-chain dehydrogenase reductase"/>
    <property type="match status" value="1"/>
</dbReference>
<dbReference type="EMBL" id="JANUAU010000003">
    <property type="protein sequence ID" value="MCS3677400.1"/>
    <property type="molecule type" value="Genomic_DNA"/>
</dbReference>
<dbReference type="InterPro" id="IPR002347">
    <property type="entry name" value="SDR_fam"/>
</dbReference>
<dbReference type="InterPro" id="IPR036291">
    <property type="entry name" value="NAD(P)-bd_dom_sf"/>
</dbReference>
<dbReference type="GO" id="GO:0016491">
    <property type="term" value="F:oxidoreductase activity"/>
    <property type="evidence" value="ECO:0007669"/>
    <property type="project" value="UniProtKB-KW"/>
</dbReference>
<dbReference type="PANTHER" id="PTHR43639">
    <property type="entry name" value="OXIDOREDUCTASE, SHORT-CHAIN DEHYDROGENASE/REDUCTASE FAMILY (AFU_ORTHOLOGUE AFUA_5G02870)"/>
    <property type="match status" value="1"/>
</dbReference>
<name>A0A840EHB2_9BACT</name>
<dbReference type="Pfam" id="PF13561">
    <property type="entry name" value="adh_short_C2"/>
    <property type="match status" value="1"/>
</dbReference>
<dbReference type="AlphaFoldDB" id="A0A840EHB2"/>
<comment type="caution">
    <text evidence="4">The sequence shown here is derived from an EMBL/GenBank/DDBJ whole genome shotgun (WGS) entry which is preliminary data.</text>
</comment>
<evidence type="ECO:0000313" key="4">
    <source>
        <dbReference type="EMBL" id="MCS3710737.1"/>
    </source>
</evidence>
<dbReference type="EMBL" id="JANUAE010000008">
    <property type="protein sequence ID" value="MCS3710737.1"/>
    <property type="molecule type" value="Genomic_DNA"/>
</dbReference>